<keyword evidence="2" id="KW-1185">Reference proteome</keyword>
<evidence type="ECO:0000313" key="1">
    <source>
        <dbReference type="EMBL" id="KAJ7519266.1"/>
    </source>
</evidence>
<dbReference type="EMBL" id="CM055111">
    <property type="protein sequence ID" value="KAJ7519266.1"/>
    <property type="molecule type" value="Genomic_DNA"/>
</dbReference>
<name>A0ACC2AP25_DIPCM</name>
<dbReference type="Proteomes" id="UP001162992">
    <property type="component" value="Chromosome 20"/>
</dbReference>
<gene>
    <name evidence="1" type="ORF">O6H91_20G031200</name>
</gene>
<accession>A0ACC2AP25</accession>
<reference evidence="2" key="1">
    <citation type="journal article" date="2024" name="Proc. Natl. Acad. Sci. U.S.A.">
        <title>Extraordinary preservation of gene collinearity over three hundred million years revealed in homosporous lycophytes.</title>
        <authorList>
            <person name="Li C."/>
            <person name="Wickell D."/>
            <person name="Kuo L.Y."/>
            <person name="Chen X."/>
            <person name="Nie B."/>
            <person name="Liao X."/>
            <person name="Peng D."/>
            <person name="Ji J."/>
            <person name="Jenkins J."/>
            <person name="Williams M."/>
            <person name="Shu S."/>
            <person name="Plott C."/>
            <person name="Barry K."/>
            <person name="Rajasekar S."/>
            <person name="Grimwood J."/>
            <person name="Han X."/>
            <person name="Sun S."/>
            <person name="Hou Z."/>
            <person name="He W."/>
            <person name="Dai G."/>
            <person name="Sun C."/>
            <person name="Schmutz J."/>
            <person name="Leebens-Mack J.H."/>
            <person name="Li F.W."/>
            <person name="Wang L."/>
        </authorList>
    </citation>
    <scope>NUCLEOTIDE SEQUENCE [LARGE SCALE GENOMIC DNA]</scope>
    <source>
        <strain evidence="2">cv. PW_Plant_1</strain>
    </source>
</reference>
<sequence>MGWLLHCLLFPLHVQQSFVAFLILMAFRLTTSTLLREDLGYESATRRSLRPWRGHLILMHNRLGASLILRWAFKENATLAIGSVEGENAIDRGFEALRLFNLLKSIHERRSMQEDRSSVCYSLGHVVRHCKLGYRGVIYGWDATRMISHDSIAKSACSELPG</sequence>
<protein>
    <submittedName>
        <fullName evidence="1">Uncharacterized protein</fullName>
    </submittedName>
</protein>
<comment type="caution">
    <text evidence="1">The sequence shown here is derived from an EMBL/GenBank/DDBJ whole genome shotgun (WGS) entry which is preliminary data.</text>
</comment>
<proteinExistence type="predicted"/>
<evidence type="ECO:0000313" key="2">
    <source>
        <dbReference type="Proteomes" id="UP001162992"/>
    </source>
</evidence>
<organism evidence="1 2">
    <name type="scientific">Diphasiastrum complanatum</name>
    <name type="common">Issler's clubmoss</name>
    <name type="synonym">Lycopodium complanatum</name>
    <dbReference type="NCBI Taxonomy" id="34168"/>
    <lineage>
        <taxon>Eukaryota</taxon>
        <taxon>Viridiplantae</taxon>
        <taxon>Streptophyta</taxon>
        <taxon>Embryophyta</taxon>
        <taxon>Tracheophyta</taxon>
        <taxon>Lycopodiopsida</taxon>
        <taxon>Lycopodiales</taxon>
        <taxon>Lycopodiaceae</taxon>
        <taxon>Lycopodioideae</taxon>
        <taxon>Diphasiastrum</taxon>
    </lineage>
</organism>